<dbReference type="InterPro" id="IPR029044">
    <property type="entry name" value="Nucleotide-diphossugar_trans"/>
</dbReference>
<dbReference type="PROSITE" id="PS50005">
    <property type="entry name" value="TPR"/>
    <property type="match status" value="1"/>
</dbReference>
<feature type="repeat" description="TPR" evidence="1">
    <location>
        <begin position="246"/>
        <end position="279"/>
    </location>
</feature>
<reference evidence="3 4" key="1">
    <citation type="submission" date="2024-05" db="EMBL/GenBank/DDBJ databases">
        <title>Roseateles sp. DJS-2-20 16S ribosomal RNA gene Genome sequencing and assembly.</title>
        <authorList>
            <person name="Woo H."/>
        </authorList>
    </citation>
    <scope>NUCLEOTIDE SEQUENCE [LARGE SCALE GENOMIC DNA]</scope>
    <source>
        <strain evidence="3 4">DJS-2-20</strain>
    </source>
</reference>
<name>A0ABV0G6E8_9BURK</name>
<proteinExistence type="predicted"/>
<dbReference type="Pfam" id="PF00535">
    <property type="entry name" value="Glycos_transf_2"/>
    <property type="match status" value="1"/>
</dbReference>
<feature type="domain" description="Glycosyltransferase 2-like" evidence="2">
    <location>
        <begin position="8"/>
        <end position="165"/>
    </location>
</feature>
<comment type="caution">
    <text evidence="3">The sequence shown here is derived from an EMBL/GenBank/DDBJ whole genome shotgun (WGS) entry which is preliminary data.</text>
</comment>
<evidence type="ECO:0000313" key="4">
    <source>
        <dbReference type="Proteomes" id="UP001495147"/>
    </source>
</evidence>
<dbReference type="PANTHER" id="PTHR22916:SF65">
    <property type="entry name" value="SLR1065 PROTEIN"/>
    <property type="match status" value="1"/>
</dbReference>
<evidence type="ECO:0000256" key="1">
    <source>
        <dbReference type="PROSITE-ProRule" id="PRU00339"/>
    </source>
</evidence>
<keyword evidence="3" id="KW-0328">Glycosyltransferase</keyword>
<dbReference type="Proteomes" id="UP001495147">
    <property type="component" value="Unassembled WGS sequence"/>
</dbReference>
<dbReference type="Gene3D" id="3.90.550.10">
    <property type="entry name" value="Spore Coat Polysaccharide Biosynthesis Protein SpsA, Chain A"/>
    <property type="match status" value="1"/>
</dbReference>
<keyword evidence="4" id="KW-1185">Reference proteome</keyword>
<evidence type="ECO:0000313" key="3">
    <source>
        <dbReference type="EMBL" id="MEO3693311.1"/>
    </source>
</evidence>
<organism evidence="3 4">
    <name type="scientific">Roseateles paludis</name>
    <dbReference type="NCBI Taxonomy" id="3145238"/>
    <lineage>
        <taxon>Bacteria</taxon>
        <taxon>Pseudomonadati</taxon>
        <taxon>Pseudomonadota</taxon>
        <taxon>Betaproteobacteria</taxon>
        <taxon>Burkholderiales</taxon>
        <taxon>Sphaerotilaceae</taxon>
        <taxon>Roseateles</taxon>
    </lineage>
</organism>
<keyword evidence="3" id="KW-0808">Transferase</keyword>
<dbReference type="InterPro" id="IPR019734">
    <property type="entry name" value="TPR_rpt"/>
</dbReference>
<dbReference type="EC" id="2.4.-.-" evidence="3"/>
<dbReference type="EMBL" id="JBDPZD010000006">
    <property type="protein sequence ID" value="MEO3693311.1"/>
    <property type="molecule type" value="Genomic_DNA"/>
</dbReference>
<accession>A0ABV0G6E8</accession>
<dbReference type="RefSeq" id="WP_347706121.1">
    <property type="nucleotide sequence ID" value="NZ_JBDPZD010000006.1"/>
</dbReference>
<gene>
    <name evidence="3" type="ORF">ABDJ85_17710</name>
</gene>
<sequence>MTQPLVTLVTPAHNQGEYLRETMLSVLAQDYPHLEYIVIDDGSSDETWAVAQAVAAEHPGRVQVLTQANAGQSATLNRGWAMAQGELLGYLSSDDRLEPGAVRGLVAALQAAPACAVAYGDFRIVDAQGHFIRMARAPAFDQRALLEDLVCAPGVGALFRREVFARTGGWDVQRRQVPDFEFWLRASEVGDFVHHPACVGDYRIHEGSASFKVMPPERADEILRVVQQHWARRPDTPPAVARRSVARAFTLAGKNHAQSGRVGQALQRYAAALRLRPALLFEPGLWRQIVVGFVRRWHFNRQMAKESSS</sequence>
<dbReference type="InterPro" id="IPR001173">
    <property type="entry name" value="Glyco_trans_2-like"/>
</dbReference>
<dbReference type="GO" id="GO:0016757">
    <property type="term" value="F:glycosyltransferase activity"/>
    <property type="evidence" value="ECO:0007669"/>
    <property type="project" value="UniProtKB-KW"/>
</dbReference>
<keyword evidence="1" id="KW-0802">TPR repeat</keyword>
<dbReference type="SUPFAM" id="SSF53448">
    <property type="entry name" value="Nucleotide-diphospho-sugar transferases"/>
    <property type="match status" value="1"/>
</dbReference>
<dbReference type="PANTHER" id="PTHR22916">
    <property type="entry name" value="GLYCOSYLTRANSFERASE"/>
    <property type="match status" value="1"/>
</dbReference>
<protein>
    <submittedName>
        <fullName evidence="3">Glycosyltransferase</fullName>
        <ecNumber evidence="3">2.4.-.-</ecNumber>
    </submittedName>
</protein>
<evidence type="ECO:0000259" key="2">
    <source>
        <dbReference type="Pfam" id="PF00535"/>
    </source>
</evidence>